<sequence>MPSLMSWFATDRGRIFTRACVGFAAVAVVGNHVAINGPLLDQFRSVCQVYKMGEPKPLSSKVKQLVEEVLNDSKLTEEKKKKITFFNVIGHDTFHAGGLNSPWGAIVGIPIIFEDMKDINFKDLKVQGKDTIDWVVDGQDLLKALTLSDDAKKFALMREIYSCNFQHVFDNAIIGAFCILGPAIMAQRLNVRRDAFKTARLRTRSLWYAVYFSVGFLFYQLIKGPFEHLHAQKNDQLAAETGPMYLNGGIEFYRKLLLRNKALRSLLGPKGTKMFDENGNENFFLLAPRLPISKRLE</sequence>
<dbReference type="PANTHER" id="PTHR21824">
    <property type="entry name" value="TRANSMEMBRANE PROTEIN 177"/>
    <property type="match status" value="1"/>
</dbReference>
<keyword evidence="3" id="KW-1185">Reference proteome</keyword>
<evidence type="ECO:0000256" key="1">
    <source>
        <dbReference type="SAM" id="Phobius"/>
    </source>
</evidence>
<reference evidence="2 3" key="1">
    <citation type="submission" date="2013-11" db="EMBL/GenBank/DDBJ databases">
        <title>Genome sequencing of Stegodyphus mimosarum.</title>
        <authorList>
            <person name="Bechsgaard J."/>
        </authorList>
    </citation>
    <scope>NUCLEOTIDE SEQUENCE [LARGE SCALE GENOMIC DNA]</scope>
</reference>
<dbReference type="STRING" id="407821.A0A087UU92"/>
<accession>A0A087UU92</accession>
<dbReference type="Proteomes" id="UP000054359">
    <property type="component" value="Unassembled WGS sequence"/>
</dbReference>
<keyword evidence="1 2" id="KW-0812">Transmembrane</keyword>
<dbReference type="GO" id="GO:0016020">
    <property type="term" value="C:membrane"/>
    <property type="evidence" value="ECO:0007669"/>
    <property type="project" value="TreeGrafter"/>
</dbReference>
<dbReference type="AlphaFoldDB" id="A0A087UU92"/>
<feature type="non-terminal residue" evidence="2">
    <location>
        <position position="297"/>
    </location>
</feature>
<name>A0A087UU92_STEMI</name>
<keyword evidence="1" id="KW-1133">Transmembrane helix</keyword>
<evidence type="ECO:0000313" key="2">
    <source>
        <dbReference type="EMBL" id="KFM80931.1"/>
    </source>
</evidence>
<dbReference type="OMA" id="HTFGLKY"/>
<dbReference type="PANTHER" id="PTHR21824:SF4">
    <property type="entry name" value="TRANSMEMBRANE PROTEIN 177"/>
    <property type="match status" value="1"/>
</dbReference>
<dbReference type="EMBL" id="KK121641">
    <property type="protein sequence ID" value="KFM80931.1"/>
    <property type="molecule type" value="Genomic_DNA"/>
</dbReference>
<dbReference type="InterPro" id="IPR026620">
    <property type="entry name" value="TMEM177"/>
</dbReference>
<evidence type="ECO:0000313" key="3">
    <source>
        <dbReference type="Proteomes" id="UP000054359"/>
    </source>
</evidence>
<proteinExistence type="predicted"/>
<feature type="transmembrane region" description="Helical" evidence="1">
    <location>
        <begin position="206"/>
        <end position="222"/>
    </location>
</feature>
<organism evidence="2 3">
    <name type="scientific">Stegodyphus mimosarum</name>
    <name type="common">African social velvet spider</name>
    <dbReference type="NCBI Taxonomy" id="407821"/>
    <lineage>
        <taxon>Eukaryota</taxon>
        <taxon>Metazoa</taxon>
        <taxon>Ecdysozoa</taxon>
        <taxon>Arthropoda</taxon>
        <taxon>Chelicerata</taxon>
        <taxon>Arachnida</taxon>
        <taxon>Araneae</taxon>
        <taxon>Araneomorphae</taxon>
        <taxon>Entelegynae</taxon>
        <taxon>Eresoidea</taxon>
        <taxon>Eresidae</taxon>
        <taxon>Stegodyphus</taxon>
    </lineage>
</organism>
<dbReference type="OrthoDB" id="110174at2759"/>
<gene>
    <name evidence="2" type="ORF">X975_15430</name>
</gene>
<protein>
    <submittedName>
        <fullName evidence="2">Transmembrane protein 177</fullName>
    </submittedName>
</protein>
<keyword evidence="1" id="KW-0472">Membrane</keyword>